<feature type="transmembrane region" description="Helical" evidence="1">
    <location>
        <begin position="45"/>
        <end position="63"/>
    </location>
</feature>
<dbReference type="EMBL" id="JBEXAE010000001">
    <property type="protein sequence ID" value="MET6989689.1"/>
    <property type="molecule type" value="Genomic_DNA"/>
</dbReference>
<evidence type="ECO:0000313" key="2">
    <source>
        <dbReference type="EMBL" id="MET6989689.1"/>
    </source>
</evidence>
<keyword evidence="1" id="KW-0812">Transmembrane</keyword>
<dbReference type="Pfam" id="PF13630">
    <property type="entry name" value="SdpI"/>
    <property type="match status" value="1"/>
</dbReference>
<protein>
    <submittedName>
        <fullName evidence="2">SdpI family protein</fullName>
    </submittedName>
</protein>
<gene>
    <name evidence="2" type="ORF">ABXZ36_03390</name>
</gene>
<dbReference type="InterPro" id="IPR036259">
    <property type="entry name" value="MFS_trans_sf"/>
</dbReference>
<keyword evidence="3" id="KW-1185">Reference proteome</keyword>
<keyword evidence="1" id="KW-0472">Membrane</keyword>
<comment type="caution">
    <text evidence="2">The sequence shown here is derived from an EMBL/GenBank/DDBJ whole genome shotgun (WGS) entry which is preliminary data.</text>
</comment>
<organism evidence="2 3">
    <name type="scientific">Sediminicola arcticus</name>
    <dbReference type="NCBI Taxonomy" id="1574308"/>
    <lineage>
        <taxon>Bacteria</taxon>
        <taxon>Pseudomonadati</taxon>
        <taxon>Bacteroidota</taxon>
        <taxon>Flavobacteriia</taxon>
        <taxon>Flavobacteriales</taxon>
        <taxon>Flavobacteriaceae</taxon>
        <taxon>Sediminicola</taxon>
    </lineage>
</organism>
<dbReference type="SUPFAM" id="SSF103473">
    <property type="entry name" value="MFS general substrate transporter"/>
    <property type="match status" value="1"/>
</dbReference>
<dbReference type="InterPro" id="IPR025962">
    <property type="entry name" value="SdpI/YhfL"/>
</dbReference>
<name>A0ABV2SRA8_9FLAO</name>
<feature type="transmembrane region" description="Helical" evidence="1">
    <location>
        <begin position="20"/>
        <end position="39"/>
    </location>
</feature>
<keyword evidence="1" id="KW-1133">Transmembrane helix</keyword>
<proteinExistence type="predicted"/>
<dbReference type="RefSeq" id="WP_354614063.1">
    <property type="nucleotide sequence ID" value="NZ_JBEXAE010000001.1"/>
</dbReference>
<dbReference type="Proteomes" id="UP001549799">
    <property type="component" value="Unassembled WGS sequence"/>
</dbReference>
<evidence type="ECO:0000256" key="1">
    <source>
        <dbReference type="SAM" id="Phobius"/>
    </source>
</evidence>
<evidence type="ECO:0000313" key="3">
    <source>
        <dbReference type="Proteomes" id="UP001549799"/>
    </source>
</evidence>
<reference evidence="2 3" key="1">
    <citation type="submission" date="2024-07" db="EMBL/GenBank/DDBJ databases">
        <title>The genome sequence of type strain Sediminicola arcticus GDMCC 1.2805.</title>
        <authorList>
            <person name="Liu Y."/>
        </authorList>
    </citation>
    <scope>NUCLEOTIDE SEQUENCE [LARGE SCALE GENOMIC DNA]</scope>
    <source>
        <strain evidence="2 3">GDMCC 1.2805</strain>
    </source>
</reference>
<sequence>MRSMANQLIWGFANKIGAKMFIMVGIITLALSILCYFLLQEPTGIVVSLFSFIIGIGVGIYWCETKINRNFDKNGNPKKQN</sequence>
<accession>A0ABV2SRA8</accession>